<feature type="region of interest" description="Disordered" evidence="12">
    <location>
        <begin position="1620"/>
        <end position="1640"/>
    </location>
</feature>
<feature type="transmembrane region" description="Helical" evidence="13">
    <location>
        <begin position="1300"/>
        <end position="1319"/>
    </location>
</feature>
<feature type="domain" description="Ion transport" evidence="14">
    <location>
        <begin position="1244"/>
        <end position="1491"/>
    </location>
</feature>
<keyword evidence="16" id="KW-1185">Reference proteome</keyword>
<feature type="repeat" description="ANK" evidence="11">
    <location>
        <begin position="1000"/>
        <end position="1032"/>
    </location>
</feature>
<evidence type="ECO:0000256" key="3">
    <source>
        <dbReference type="ARBA" id="ARBA00022692"/>
    </source>
</evidence>
<feature type="repeat" description="ANK" evidence="11">
    <location>
        <begin position="31"/>
        <end position="63"/>
    </location>
</feature>
<dbReference type="GeneTree" id="ENSGT00940000166193"/>
<keyword evidence="8 13" id="KW-0472">Membrane</keyword>
<evidence type="ECO:0000256" key="5">
    <source>
        <dbReference type="ARBA" id="ARBA00022989"/>
    </source>
</evidence>
<feature type="repeat" description="ANK" evidence="11">
    <location>
        <begin position="337"/>
        <end position="369"/>
    </location>
</feature>
<dbReference type="Pfam" id="PF00023">
    <property type="entry name" value="Ank"/>
    <property type="match status" value="3"/>
</dbReference>
<keyword evidence="7" id="KW-0406">Ion transport</keyword>
<feature type="repeat" description="ANK" evidence="11">
    <location>
        <begin position="598"/>
        <end position="630"/>
    </location>
</feature>
<dbReference type="InterPro" id="IPR002110">
    <property type="entry name" value="Ankyrin_rpt"/>
</dbReference>
<evidence type="ECO:0000256" key="9">
    <source>
        <dbReference type="ARBA" id="ARBA00023303"/>
    </source>
</evidence>
<dbReference type="Pfam" id="PF13857">
    <property type="entry name" value="Ank_5"/>
    <property type="match status" value="1"/>
</dbReference>
<dbReference type="InterPro" id="IPR005821">
    <property type="entry name" value="Ion_trans_dom"/>
</dbReference>
<evidence type="ECO:0000256" key="7">
    <source>
        <dbReference type="ARBA" id="ARBA00023065"/>
    </source>
</evidence>
<feature type="transmembrane region" description="Helical" evidence="13">
    <location>
        <begin position="1201"/>
        <end position="1222"/>
    </location>
</feature>
<dbReference type="eggNOG" id="KOG4177">
    <property type="taxonomic scope" value="Eukaryota"/>
</dbReference>
<dbReference type="SMART" id="SM00248">
    <property type="entry name" value="ANK"/>
    <property type="match status" value="29"/>
</dbReference>
<evidence type="ECO:0000256" key="12">
    <source>
        <dbReference type="SAM" id="MobiDB-lite"/>
    </source>
</evidence>
<dbReference type="GO" id="GO:0016020">
    <property type="term" value="C:membrane"/>
    <property type="evidence" value="ECO:0007669"/>
    <property type="project" value="UniProtKB-SubCell"/>
</dbReference>
<feature type="repeat" description="ANK" evidence="11">
    <location>
        <begin position="271"/>
        <end position="303"/>
    </location>
</feature>
<evidence type="ECO:0000256" key="11">
    <source>
        <dbReference type="PROSITE-ProRule" id="PRU00023"/>
    </source>
</evidence>
<feature type="transmembrane region" description="Helical" evidence="13">
    <location>
        <begin position="1452"/>
        <end position="1477"/>
    </location>
</feature>
<dbReference type="SUPFAM" id="SSF48403">
    <property type="entry name" value="Ankyrin repeat"/>
    <property type="match status" value="4"/>
</dbReference>
<feature type="region of interest" description="Disordered" evidence="12">
    <location>
        <begin position="1546"/>
        <end position="1569"/>
    </location>
</feature>
<dbReference type="PANTHER" id="PTHR24161:SF121">
    <property type="entry name" value="M-PHASE PHOSPHOPROTEIN 8"/>
    <property type="match status" value="1"/>
</dbReference>
<dbReference type="Pfam" id="PF13637">
    <property type="entry name" value="Ank_4"/>
    <property type="match status" value="1"/>
</dbReference>
<feature type="repeat" description="ANK" evidence="11">
    <location>
        <begin position="371"/>
        <end position="404"/>
    </location>
</feature>
<evidence type="ECO:0000313" key="16">
    <source>
        <dbReference type="Proteomes" id="UP000007875"/>
    </source>
</evidence>
<keyword evidence="6 11" id="KW-0040">ANK repeat</keyword>
<protein>
    <recommendedName>
        <fullName evidence="14">Ion transport domain-containing protein</fullName>
    </recommendedName>
</protein>
<evidence type="ECO:0000259" key="14">
    <source>
        <dbReference type="Pfam" id="PF00520"/>
    </source>
</evidence>
<keyword evidence="3 13" id="KW-0812">Transmembrane</keyword>
<keyword evidence="4" id="KW-0677">Repeat</keyword>
<feature type="repeat" description="ANK" evidence="11">
    <location>
        <begin position="967"/>
        <end position="999"/>
    </location>
</feature>
<dbReference type="InterPro" id="IPR036770">
    <property type="entry name" value="Ankyrin_rpt-contain_sf"/>
</dbReference>
<keyword evidence="9" id="KW-0407">Ion channel</keyword>
<reference evidence="16" key="1">
    <citation type="submission" date="2003-08" db="EMBL/GenBank/DDBJ databases">
        <authorList>
            <person name="Birren B."/>
            <person name="Nusbaum C."/>
            <person name="Abebe A."/>
            <person name="Abouelleil A."/>
            <person name="Adekoya E."/>
            <person name="Ait-zahra M."/>
            <person name="Allen N."/>
            <person name="Allen T."/>
            <person name="An P."/>
            <person name="Anderson M."/>
            <person name="Anderson S."/>
            <person name="Arachchi H."/>
            <person name="Armbruster J."/>
            <person name="Bachantsang P."/>
            <person name="Baldwin J."/>
            <person name="Barry A."/>
            <person name="Bayul T."/>
            <person name="Blitshsteyn B."/>
            <person name="Bloom T."/>
            <person name="Blye J."/>
            <person name="Boguslavskiy L."/>
            <person name="Borowsky M."/>
            <person name="Boukhgalter B."/>
            <person name="Brunache A."/>
            <person name="Butler J."/>
            <person name="Calixte N."/>
            <person name="Calvo S."/>
            <person name="Camarata J."/>
            <person name="Campo K."/>
            <person name="Chang J."/>
            <person name="Cheshatsang Y."/>
            <person name="Citroen M."/>
            <person name="Collymore A."/>
            <person name="Considine T."/>
            <person name="Cook A."/>
            <person name="Cooke P."/>
            <person name="Corum B."/>
            <person name="Cuomo C."/>
            <person name="David R."/>
            <person name="Dawoe T."/>
            <person name="Degray S."/>
            <person name="Dodge S."/>
            <person name="Dooley K."/>
            <person name="Dorje P."/>
            <person name="Dorjee K."/>
            <person name="Dorris L."/>
            <person name="Duffey N."/>
            <person name="Dupes A."/>
            <person name="Elkins T."/>
            <person name="Engels R."/>
            <person name="Erickson J."/>
            <person name="Farina A."/>
            <person name="Faro S."/>
            <person name="Ferreira P."/>
            <person name="Fischer H."/>
            <person name="Fitzgerald M."/>
            <person name="Foley K."/>
            <person name="Gage D."/>
            <person name="Galagan J."/>
            <person name="Gearin G."/>
            <person name="Gnerre S."/>
            <person name="Gnirke A."/>
            <person name="Goyette A."/>
            <person name="Graham J."/>
            <person name="Grandbois E."/>
            <person name="Gyaltsen K."/>
            <person name="Hafez N."/>
            <person name="Hagopian D."/>
            <person name="Hagos B."/>
            <person name="Hall J."/>
            <person name="Hatcher B."/>
            <person name="Heller A."/>
            <person name="Higgins H."/>
            <person name="Honan T."/>
            <person name="Horn A."/>
            <person name="Houde N."/>
            <person name="Hughes L."/>
            <person name="Hulme W."/>
            <person name="Husby E."/>
            <person name="Iliev I."/>
            <person name="Jaffe D."/>
            <person name="Jones C."/>
            <person name="Kamal M."/>
            <person name="Kamat A."/>
            <person name="Kamvysselis M."/>
            <person name="Karlsson E."/>
            <person name="Kells C."/>
            <person name="Kieu A."/>
            <person name="Kisner P."/>
            <person name="Kodira C."/>
            <person name="Kulbokas E."/>
            <person name="Labutti K."/>
            <person name="Lama D."/>
            <person name="Landers T."/>
            <person name="Leger J."/>
            <person name="Levine S."/>
            <person name="Lewis D."/>
            <person name="Lewis T."/>
            <person name="Lindblad-toh K."/>
            <person name="Liu X."/>
            <person name="Lokyitsang T."/>
            <person name="Lokyitsang Y."/>
            <person name="Lucien O."/>
            <person name="Lui A."/>
            <person name="Ma L.J."/>
            <person name="Mabbitt R."/>
            <person name="Macdonald J."/>
            <person name="Maclean C."/>
            <person name="Major J."/>
            <person name="Manning J."/>
            <person name="Marabella R."/>
            <person name="Maru K."/>
            <person name="Matthews C."/>
            <person name="Mauceli E."/>
            <person name="Mccarthy M."/>
            <person name="Mcdonough S."/>
            <person name="Mcghee T."/>
            <person name="Meldrim J."/>
            <person name="Meneus L."/>
            <person name="Mesirov J."/>
            <person name="Mihalev A."/>
            <person name="Mihova T."/>
            <person name="Mikkelsen T."/>
            <person name="Mlenga V."/>
            <person name="Moru K."/>
            <person name="Mozes J."/>
            <person name="Mulrain L."/>
            <person name="Munson G."/>
            <person name="Naylor J."/>
            <person name="Newes C."/>
            <person name="Nguyen C."/>
            <person name="Nguyen N."/>
            <person name="Nguyen T."/>
            <person name="Nicol R."/>
            <person name="Nielsen C."/>
            <person name="Nizzari M."/>
            <person name="Norbu C."/>
            <person name="Norbu N."/>
            <person name="O'donnell P."/>
            <person name="Okoawo O."/>
            <person name="O'leary S."/>
            <person name="Omotosho B."/>
            <person name="O'neill K."/>
            <person name="Osman S."/>
            <person name="Parker S."/>
            <person name="Perrin D."/>
            <person name="Phunkhang P."/>
            <person name="Piqani B."/>
            <person name="Purcell S."/>
            <person name="Rachupka T."/>
            <person name="Ramasamy U."/>
            <person name="Rameau R."/>
            <person name="Ray V."/>
            <person name="Raymond C."/>
            <person name="Retta R."/>
            <person name="Richardson S."/>
            <person name="Rise C."/>
            <person name="Rodriguez J."/>
            <person name="Rogers J."/>
            <person name="Rogov P."/>
            <person name="Rutman M."/>
            <person name="Schupbach R."/>
            <person name="Seaman C."/>
            <person name="Settipalli S."/>
            <person name="Sharpe T."/>
            <person name="Sheridan J."/>
            <person name="Sherpa N."/>
            <person name="Shi J."/>
            <person name="Smirnov S."/>
            <person name="Smith C."/>
            <person name="Sougnez C."/>
            <person name="Spencer B."/>
            <person name="Stalker J."/>
            <person name="Stange-thomann N."/>
            <person name="Stavropoulos S."/>
            <person name="Stetson K."/>
            <person name="Stone C."/>
            <person name="Stone S."/>
            <person name="Stubbs M."/>
            <person name="Talamas J."/>
            <person name="Tchuinga P."/>
            <person name="Tenzing P."/>
            <person name="Tesfaye S."/>
            <person name="Theodore J."/>
            <person name="Thoulutsang Y."/>
            <person name="Topham K."/>
            <person name="Towey S."/>
            <person name="Tsamla T."/>
            <person name="Tsomo N."/>
            <person name="Vallee D."/>
            <person name="Vassiliev H."/>
            <person name="Venkataraman V."/>
            <person name="Vinson J."/>
            <person name="Vo A."/>
            <person name="Wade C."/>
            <person name="Wang S."/>
            <person name="Wangchuk T."/>
            <person name="Wangdi T."/>
            <person name="Whittaker C."/>
            <person name="Wilkinson J."/>
            <person name="Wu Y."/>
            <person name="Wyman D."/>
            <person name="Yadav S."/>
            <person name="Yang S."/>
            <person name="Yang X."/>
            <person name="Yeager S."/>
            <person name="Yee E."/>
            <person name="Young G."/>
            <person name="Zainoun J."/>
            <person name="Zembeck L."/>
            <person name="Zimmer A."/>
            <person name="Zody M."/>
            <person name="Lander E."/>
        </authorList>
    </citation>
    <scope>NUCLEOTIDE SEQUENCE [LARGE SCALE GENOMIC DNA]</scope>
</reference>
<evidence type="ECO:0000256" key="6">
    <source>
        <dbReference type="ARBA" id="ARBA00023043"/>
    </source>
</evidence>
<feature type="repeat" description="ANK" evidence="11">
    <location>
        <begin position="204"/>
        <end position="236"/>
    </location>
</feature>
<keyword evidence="5 13" id="KW-1133">Transmembrane helix</keyword>
<dbReference type="GO" id="GO:0005262">
    <property type="term" value="F:calcium channel activity"/>
    <property type="evidence" value="ECO:0007669"/>
    <property type="project" value="InterPro"/>
</dbReference>
<dbReference type="Gene3D" id="1.25.40.20">
    <property type="entry name" value="Ankyrin repeat-containing domain"/>
    <property type="match status" value="7"/>
</dbReference>
<feature type="repeat" description="ANK" evidence="11">
    <location>
        <begin position="933"/>
        <end position="957"/>
    </location>
</feature>
<feature type="repeat" description="ANK" evidence="11">
    <location>
        <begin position="481"/>
        <end position="522"/>
    </location>
</feature>
<dbReference type="eggNOG" id="KOG3609">
    <property type="taxonomic scope" value="Eukaryota"/>
</dbReference>
<reference evidence="15" key="2">
    <citation type="submission" date="2025-08" db="UniProtKB">
        <authorList>
            <consortium name="Ensembl"/>
        </authorList>
    </citation>
    <scope>IDENTIFICATION</scope>
</reference>
<comment type="catalytic activity">
    <reaction evidence="10">
        <text>Ca(2+)(in) = Ca(2+)(out)</text>
        <dbReference type="Rhea" id="RHEA:29671"/>
        <dbReference type="ChEBI" id="CHEBI:29108"/>
    </reaction>
</comment>
<feature type="repeat" description="ANK" evidence="11">
    <location>
        <begin position="898"/>
        <end position="920"/>
    </location>
</feature>
<evidence type="ECO:0000256" key="4">
    <source>
        <dbReference type="ARBA" id="ARBA00022737"/>
    </source>
</evidence>
<evidence type="ECO:0000256" key="1">
    <source>
        <dbReference type="ARBA" id="ARBA00004141"/>
    </source>
</evidence>
<dbReference type="Pfam" id="PF00520">
    <property type="entry name" value="Ion_trans"/>
    <property type="match status" value="1"/>
</dbReference>
<feature type="repeat" description="ANK" evidence="11">
    <location>
        <begin position="669"/>
        <end position="701"/>
    </location>
</feature>
<feature type="repeat" description="ANK" evidence="11">
    <location>
        <begin position="405"/>
        <end position="437"/>
    </location>
</feature>
<feature type="repeat" description="ANK" evidence="11">
    <location>
        <begin position="772"/>
        <end position="804"/>
    </location>
</feature>
<dbReference type="Proteomes" id="UP000007875">
    <property type="component" value="Unassembled WGS sequence"/>
</dbReference>
<feature type="repeat" description="ANK" evidence="11">
    <location>
        <begin position="702"/>
        <end position="735"/>
    </location>
</feature>
<organism evidence="15 16">
    <name type="scientific">Ciona savignyi</name>
    <name type="common">Pacific transparent sea squirt</name>
    <dbReference type="NCBI Taxonomy" id="51511"/>
    <lineage>
        <taxon>Eukaryota</taxon>
        <taxon>Metazoa</taxon>
        <taxon>Chordata</taxon>
        <taxon>Tunicata</taxon>
        <taxon>Ascidiacea</taxon>
        <taxon>Phlebobranchia</taxon>
        <taxon>Cionidae</taxon>
        <taxon>Ciona</taxon>
    </lineage>
</organism>
<feature type="repeat" description="ANK" evidence="11">
    <location>
        <begin position="171"/>
        <end position="203"/>
    </location>
</feature>
<keyword evidence="2" id="KW-0813">Transport</keyword>
<dbReference type="PRINTS" id="PR01415">
    <property type="entry name" value="ANKYRIN"/>
</dbReference>
<proteinExistence type="predicted"/>
<dbReference type="STRING" id="51511.ENSCSAVP00000008157"/>
<evidence type="ECO:0000256" key="2">
    <source>
        <dbReference type="ARBA" id="ARBA00022448"/>
    </source>
</evidence>
<feature type="repeat" description="ANK" evidence="11">
    <location>
        <begin position="631"/>
        <end position="653"/>
    </location>
</feature>
<dbReference type="Pfam" id="PF12796">
    <property type="entry name" value="Ank_2"/>
    <property type="match status" value="7"/>
</dbReference>
<feature type="transmembrane region" description="Helical" evidence="13">
    <location>
        <begin position="1234"/>
        <end position="1260"/>
    </location>
</feature>
<evidence type="ECO:0000256" key="13">
    <source>
        <dbReference type="SAM" id="Phobius"/>
    </source>
</evidence>
<feature type="repeat" description="ANK" evidence="11">
    <location>
        <begin position="304"/>
        <end position="336"/>
    </location>
</feature>
<name>H2YS47_CIOSA</name>
<dbReference type="OMA" id="CLYIRNQ"/>
<dbReference type="PANTHER" id="PTHR24161">
    <property type="entry name" value="ANK_REP_REGION DOMAIN-CONTAINING PROTEIN-RELATED"/>
    <property type="match status" value="1"/>
</dbReference>
<dbReference type="PRINTS" id="PR01097">
    <property type="entry name" value="TRNSRECEPTRP"/>
</dbReference>
<evidence type="ECO:0000256" key="8">
    <source>
        <dbReference type="ARBA" id="ARBA00023136"/>
    </source>
</evidence>
<dbReference type="InParanoid" id="H2YS47"/>
<accession>H2YS47</accession>
<feature type="transmembrane region" description="Helical" evidence="13">
    <location>
        <begin position="1380"/>
        <end position="1402"/>
    </location>
</feature>
<dbReference type="PROSITE" id="PS50088">
    <property type="entry name" value="ANK_REPEAT"/>
    <property type="match status" value="19"/>
</dbReference>
<feature type="repeat" description="ANK" evidence="11">
    <location>
        <begin position="565"/>
        <end position="597"/>
    </location>
</feature>
<dbReference type="PROSITE" id="PS50297">
    <property type="entry name" value="ANK_REP_REGION"/>
    <property type="match status" value="17"/>
</dbReference>
<feature type="transmembrane region" description="Helical" evidence="13">
    <location>
        <begin position="1339"/>
        <end position="1360"/>
    </location>
</feature>
<dbReference type="InterPro" id="IPR002153">
    <property type="entry name" value="TRPC_channel"/>
</dbReference>
<evidence type="ECO:0000313" key="15">
    <source>
        <dbReference type="Ensembl" id="ENSCSAVP00000008157.1"/>
    </source>
</evidence>
<comment type="subcellular location">
    <subcellularLocation>
        <location evidence="1">Membrane</location>
        <topology evidence="1">Multi-pass membrane protein</topology>
    </subcellularLocation>
</comment>
<reference evidence="15" key="3">
    <citation type="submission" date="2025-09" db="UniProtKB">
        <authorList>
            <consortium name="Ensembl"/>
        </authorList>
    </citation>
    <scope>IDENTIFICATION</scope>
</reference>
<sequence length="1640" mass="181081">MALKREWSQLELTLRYMPKSDPGLYVVDDDTGLNPLMLAARDNRLVVVERLIEMGVNINDRARDGQSAHYAVANGREEVVNLLIKKRADLGVKGGDKNQLPLHMASARTGNNSSSIAQSVVRATSKNLRLEPDKDGKIALFHAINENNQAAYRELLGVYAEEQLRYQHPGTGNTILHLACERRDAEMVKLFCRKGSLVNVQNKEGITALHIAAAMGDIPIIETLYTYKADPGLLDHMERTALHTAAEKGHTSVVELLADRFPKAVLRRTKDGSTLMHIASESGHPETALAFLKKGVPLHMPNKSGAVCLHSAAKNNHVEVVRTLLMKGAHVDARTKNKLTALHVAVQHCRPLVVQMLLGFGAPVQMKGGSKRETPLHLAAQIPDGEQVSEMLIKSGADVNSEREDGETAVHMAARSGNLNTFKLLLEEGGDLRTQSKASENALHLAVRHCRWEITRHMLEFLEQKYSRYEATICVNMENKEGETPMHLASELTSERAHFEGEELKIVQLLLDYGGDVNFCTKLTHETPFHYCARCGNERSLKILLGHIGKFHEKMPSIINRQAKNGWSPLLFASDEGHVPSVDILLQHSARVDVFDENGKAALHLAAENAHDVIADMLIRKKAFINAKTKLGLTPLHLAAQRGYNDLVKKLLKPIGSDQKASIDARSLDNKTPLHKAAENGQIDVCQTLLDAGANVLATDSHGQTPLHLAAENDHSNVVGMFLAHRGNLVEIENKNGSTCAHIAASKGSVAVIKELLNSNRESVTSTANKITRSTALHLAASKGHAEVVRELILHGADLMKEDLAGMNALHLSAKYGHSSIIDVIVSNTKAIELKINAPLRTLWQKTSSKTGFNVLHVATHFFQEEFAREMLHQIRAAEPSQPPGIKLDHFQPTQVDYAFTPLHLASQSGHVNLVRMILNYPGVSVDSVTAVQKVTPLHLAAKSGYVSVVGLLLSKSIKQIGCKDDKGFTSLHYAAAYGHLDMASLLLGQGADIHTCDKIGMTPLHLAAKSGSLEMVKLLIVAGASTKGETKQDRRTPIQFAAAGRHYDVVSYLLKSEHDTHKLIEDKSFVCDMMLVAKSLPDLSKNMDILEEFVLASSAPIEVAAKLSRAFMTSSNREKEQAKGLVECSDYCQNLAVDLLEVCSAANGANDILKATDNKSTPFLDILIECEQKNVIAHPAVQKYLSDVWVGNLDWSDRKLILLFAAILLVPILWLILSLPLNLKLNRIPIVKFMVNLVSHFYLVTLFVITVAIPITPIYEQADLIPQWNEWLLLLWVTGVLVNEITSPGRSTGLSRIRTIVLLLCAVAIVIHLVGFAYPYFGLSSPPESVKQRQEVIYVRNICLSAAMTFAFVQFLEFLSFHYLFGPWSKIIGGLLNDLIKFGVIVLMFIVAFTMWLAAVYQPVYQIPSNTTTQIVARVLNALDTFQILFFALFGLIEPDNLPPVNQSPIFSIYIVQIVFGLYHVITLIVLINLLIAMMSDTYQRIQAQSDTEWKFGRAELIRYIKKTSLSPAPTNLFITAYHYIKLFIKHKGRACDVGLSPSEADDTPIAGKENGYSETQDHADSGVHDKKSLTEVVDWDAIRHKYWEKKGKIKVSGNDIIATLGRAVSHNDRDLSERTNLNGGIHRNMSSNLPHAVV</sequence>
<dbReference type="Ensembl" id="ENSCSAVT00000008265.1">
    <property type="protein sequence ID" value="ENSCSAVP00000008157.1"/>
    <property type="gene ID" value="ENSCSAVG00000004852.1"/>
</dbReference>
<evidence type="ECO:0000256" key="10">
    <source>
        <dbReference type="ARBA" id="ARBA00036634"/>
    </source>
</evidence>